<protein>
    <recommendedName>
        <fullName evidence="4">DoxX-like protein</fullName>
    </recommendedName>
</protein>
<evidence type="ECO:0000256" key="1">
    <source>
        <dbReference type="SAM" id="Phobius"/>
    </source>
</evidence>
<sequence length="117" mass="12246">MWGKEDKTSAADDAAAGLHGMATGTYPFLGRMDPADFTRLLSRAEIALGTALLLPFVPSLPAGAALTGFAGGLLGLYLKTPGMRREGSLRPSELAISKDIWLPGIGLGLVLEELGHR</sequence>
<name>A0A438MCI8_9ACTN</name>
<keyword evidence="3" id="KW-1185">Reference proteome</keyword>
<accession>A0A438MCI8</accession>
<dbReference type="EMBL" id="SAUN01000001">
    <property type="protein sequence ID" value="RVX43444.1"/>
    <property type="molecule type" value="Genomic_DNA"/>
</dbReference>
<proteinExistence type="predicted"/>
<evidence type="ECO:0008006" key="4">
    <source>
        <dbReference type="Google" id="ProtNLM"/>
    </source>
</evidence>
<evidence type="ECO:0000313" key="3">
    <source>
        <dbReference type="Proteomes" id="UP000284824"/>
    </source>
</evidence>
<comment type="caution">
    <text evidence="2">The sequence shown here is derived from an EMBL/GenBank/DDBJ whole genome shotgun (WGS) entry which is preliminary data.</text>
</comment>
<dbReference type="RefSeq" id="WP_206642224.1">
    <property type="nucleotide sequence ID" value="NZ_SAUN01000001.1"/>
</dbReference>
<feature type="transmembrane region" description="Helical" evidence="1">
    <location>
        <begin position="60"/>
        <end position="78"/>
    </location>
</feature>
<gene>
    <name evidence="2" type="ORF">EDD27_6126</name>
</gene>
<dbReference type="Proteomes" id="UP000284824">
    <property type="component" value="Unassembled WGS sequence"/>
</dbReference>
<organism evidence="2 3">
    <name type="scientific">Nonomuraea polychroma</name>
    <dbReference type="NCBI Taxonomy" id="46176"/>
    <lineage>
        <taxon>Bacteria</taxon>
        <taxon>Bacillati</taxon>
        <taxon>Actinomycetota</taxon>
        <taxon>Actinomycetes</taxon>
        <taxon>Streptosporangiales</taxon>
        <taxon>Streptosporangiaceae</taxon>
        <taxon>Nonomuraea</taxon>
    </lineage>
</organism>
<keyword evidence="1" id="KW-0812">Transmembrane</keyword>
<dbReference type="AlphaFoldDB" id="A0A438MCI8"/>
<keyword evidence="1" id="KW-0472">Membrane</keyword>
<evidence type="ECO:0000313" key="2">
    <source>
        <dbReference type="EMBL" id="RVX43444.1"/>
    </source>
</evidence>
<reference evidence="2 3" key="1">
    <citation type="submission" date="2019-01" db="EMBL/GenBank/DDBJ databases">
        <title>Sequencing the genomes of 1000 actinobacteria strains.</title>
        <authorList>
            <person name="Klenk H.-P."/>
        </authorList>
    </citation>
    <scope>NUCLEOTIDE SEQUENCE [LARGE SCALE GENOMIC DNA]</scope>
    <source>
        <strain evidence="2 3">DSM 43925</strain>
    </source>
</reference>
<keyword evidence="1" id="KW-1133">Transmembrane helix</keyword>